<keyword evidence="4 6" id="KW-0472">Membrane</keyword>
<evidence type="ECO:0000256" key="3">
    <source>
        <dbReference type="ARBA" id="ARBA00022989"/>
    </source>
</evidence>
<dbReference type="InterPro" id="IPR022764">
    <property type="entry name" value="Peptidase_S54_rhomboid_dom"/>
</dbReference>
<dbReference type="InterPro" id="IPR035952">
    <property type="entry name" value="Rhomboid-like_sf"/>
</dbReference>
<evidence type="ECO:0000256" key="5">
    <source>
        <dbReference type="SAM" id="MobiDB-lite"/>
    </source>
</evidence>
<comment type="caution">
    <text evidence="8">The sequence shown here is derived from an EMBL/GenBank/DDBJ whole genome shotgun (WGS) entry which is preliminary data.</text>
</comment>
<accession>A0ABN0XCI6</accession>
<keyword evidence="3 6" id="KW-1133">Transmembrane helix</keyword>
<dbReference type="Gene3D" id="1.20.1540.10">
    <property type="entry name" value="Rhomboid-like"/>
    <property type="match status" value="1"/>
</dbReference>
<dbReference type="Pfam" id="PF01694">
    <property type="entry name" value="Rhomboid"/>
    <property type="match status" value="1"/>
</dbReference>
<dbReference type="PANTHER" id="PTHR43731">
    <property type="entry name" value="RHOMBOID PROTEASE"/>
    <property type="match status" value="1"/>
</dbReference>
<feature type="transmembrane region" description="Helical" evidence="6">
    <location>
        <begin position="114"/>
        <end position="133"/>
    </location>
</feature>
<sequence>MFASRPSAALGQSMLMACLFLCLLWWVKLAESFLGLDLSNLAVVPLQLSGLLGIITAPLVHASYLHIFSNSLPVLVLGTLLFYGYPRSCKPALLLIWLMSGLGVWLFARQAAHVGVSGVVHGMFFYLLLSSILRRDKLSVALMMVGFFLYGGMLMTIFPREPQISFEYHFFGAVAGCVASVLFQHRDPKPEEKTYQWENEEDSQDPLIGDLWQQNPQHPYSDGSQTPHEHRDTENKY</sequence>
<dbReference type="PROSITE" id="PS51257">
    <property type="entry name" value="PROKAR_LIPOPROTEIN"/>
    <property type="match status" value="1"/>
</dbReference>
<evidence type="ECO:0000256" key="1">
    <source>
        <dbReference type="ARBA" id="ARBA00004141"/>
    </source>
</evidence>
<name>A0ABN0XCI6_9ALTE</name>
<evidence type="ECO:0000256" key="2">
    <source>
        <dbReference type="ARBA" id="ARBA00022692"/>
    </source>
</evidence>
<dbReference type="RefSeq" id="WP_343845464.1">
    <property type="nucleotide sequence ID" value="NZ_BAAAEI010000014.1"/>
</dbReference>
<gene>
    <name evidence="8" type="ORF">GCM10009092_26260</name>
</gene>
<dbReference type="SUPFAM" id="SSF144091">
    <property type="entry name" value="Rhomboid-like"/>
    <property type="match status" value="1"/>
</dbReference>
<proteinExistence type="predicted"/>
<comment type="subcellular location">
    <subcellularLocation>
        <location evidence="1">Membrane</location>
        <topology evidence="1">Multi-pass membrane protein</topology>
    </subcellularLocation>
</comment>
<dbReference type="InterPro" id="IPR050925">
    <property type="entry name" value="Rhomboid_protease_S54"/>
</dbReference>
<organism evidence="8 9">
    <name type="scientific">Bowmanella denitrificans</name>
    <dbReference type="NCBI Taxonomy" id="366582"/>
    <lineage>
        <taxon>Bacteria</taxon>
        <taxon>Pseudomonadati</taxon>
        <taxon>Pseudomonadota</taxon>
        <taxon>Gammaproteobacteria</taxon>
        <taxon>Alteromonadales</taxon>
        <taxon>Alteromonadaceae</taxon>
        <taxon>Bowmanella</taxon>
    </lineage>
</organism>
<feature type="compositionally biased region" description="Polar residues" evidence="5">
    <location>
        <begin position="212"/>
        <end position="226"/>
    </location>
</feature>
<evidence type="ECO:0000259" key="7">
    <source>
        <dbReference type="Pfam" id="PF01694"/>
    </source>
</evidence>
<feature type="transmembrane region" description="Helical" evidence="6">
    <location>
        <begin position="164"/>
        <end position="183"/>
    </location>
</feature>
<feature type="region of interest" description="Disordered" evidence="5">
    <location>
        <begin position="192"/>
        <end position="237"/>
    </location>
</feature>
<dbReference type="PANTHER" id="PTHR43731:SF9">
    <property type="entry name" value="SLR1461 PROTEIN"/>
    <property type="match status" value="1"/>
</dbReference>
<evidence type="ECO:0000256" key="4">
    <source>
        <dbReference type="ARBA" id="ARBA00023136"/>
    </source>
</evidence>
<evidence type="ECO:0000256" key="6">
    <source>
        <dbReference type="SAM" id="Phobius"/>
    </source>
</evidence>
<protein>
    <recommendedName>
        <fullName evidence="7">Peptidase S54 rhomboid domain-containing protein</fullName>
    </recommendedName>
</protein>
<feature type="compositionally biased region" description="Basic and acidic residues" evidence="5">
    <location>
        <begin position="227"/>
        <end position="237"/>
    </location>
</feature>
<keyword evidence="2 6" id="KW-0812">Transmembrane</keyword>
<dbReference type="EMBL" id="BAAAEI010000014">
    <property type="protein sequence ID" value="GAA0360759.1"/>
    <property type="molecule type" value="Genomic_DNA"/>
</dbReference>
<evidence type="ECO:0000313" key="8">
    <source>
        <dbReference type="EMBL" id="GAA0360759.1"/>
    </source>
</evidence>
<feature type="transmembrane region" description="Helical" evidence="6">
    <location>
        <begin position="140"/>
        <end position="158"/>
    </location>
</feature>
<evidence type="ECO:0000313" key="9">
    <source>
        <dbReference type="Proteomes" id="UP001501757"/>
    </source>
</evidence>
<feature type="transmembrane region" description="Helical" evidence="6">
    <location>
        <begin position="92"/>
        <end position="108"/>
    </location>
</feature>
<keyword evidence="9" id="KW-1185">Reference proteome</keyword>
<feature type="transmembrane region" description="Helical" evidence="6">
    <location>
        <begin position="67"/>
        <end position="85"/>
    </location>
</feature>
<feature type="transmembrane region" description="Helical" evidence="6">
    <location>
        <begin position="38"/>
        <end position="61"/>
    </location>
</feature>
<feature type="domain" description="Peptidase S54 rhomboid" evidence="7">
    <location>
        <begin position="52"/>
        <end position="183"/>
    </location>
</feature>
<reference evidence="8 9" key="1">
    <citation type="journal article" date="2019" name="Int. J. Syst. Evol. Microbiol.">
        <title>The Global Catalogue of Microorganisms (GCM) 10K type strain sequencing project: providing services to taxonomists for standard genome sequencing and annotation.</title>
        <authorList>
            <consortium name="The Broad Institute Genomics Platform"/>
            <consortium name="The Broad Institute Genome Sequencing Center for Infectious Disease"/>
            <person name="Wu L."/>
            <person name="Ma J."/>
        </authorList>
    </citation>
    <scope>NUCLEOTIDE SEQUENCE [LARGE SCALE GENOMIC DNA]</scope>
    <source>
        <strain evidence="8 9">JCM 13378</strain>
    </source>
</reference>
<dbReference type="Proteomes" id="UP001501757">
    <property type="component" value="Unassembled WGS sequence"/>
</dbReference>
<feature type="transmembrane region" description="Helical" evidence="6">
    <location>
        <begin position="6"/>
        <end position="26"/>
    </location>
</feature>